<accession>R4KHT9</accession>
<gene>
    <name evidence="5" type="ORF">Clopa_4470</name>
</gene>
<dbReference type="Pfam" id="PF03802">
    <property type="entry name" value="CitX"/>
    <property type="match status" value="1"/>
</dbReference>
<dbReference type="KEGG" id="cpas:Clopa_4470"/>
<dbReference type="eggNOG" id="COG3697">
    <property type="taxonomic scope" value="Bacteria"/>
</dbReference>
<evidence type="ECO:0000256" key="1">
    <source>
        <dbReference type="ARBA" id="ARBA00012524"/>
    </source>
</evidence>
<dbReference type="PATRIC" id="fig|86416.3.peg.4479"/>
<keyword evidence="6" id="KW-1185">Reference proteome</keyword>
<sequence length="174" mass="20749">MEYDNHAIFLDREKRYVFQKKLIDKYKKTLLSMKVNYPGNNRDNNITVNIIKCMDNIITEIFNNEIYLKIFRITLEGPIVTILLNMDEIKAKKTCMEIEDKHMLGKCIDIDVYSSDSRPIGRRKFGYEKRKCFICNELADTCIKNKVHTQVETLDVMRKMYLAYVNKYYGNRFN</sequence>
<dbReference type="GO" id="GO:0051191">
    <property type="term" value="P:prosthetic group biosynthetic process"/>
    <property type="evidence" value="ECO:0007669"/>
    <property type="project" value="InterPro"/>
</dbReference>
<dbReference type="STRING" id="86416.Clopa_4470"/>
<proteinExistence type="predicted"/>
<keyword evidence="3" id="KW-0548">Nucleotidyltransferase</keyword>
<dbReference type="EMBL" id="CP003261">
    <property type="protein sequence ID" value="AGK99180.1"/>
    <property type="molecule type" value="Genomic_DNA"/>
</dbReference>
<evidence type="ECO:0000256" key="4">
    <source>
        <dbReference type="ARBA" id="ARBA00048574"/>
    </source>
</evidence>
<name>R4KHT9_CLOPA</name>
<reference evidence="5 6" key="1">
    <citation type="submission" date="2012-01" db="EMBL/GenBank/DDBJ databases">
        <title>Complete sequence of chromosome of Clostridium pasteurianum BC1.</title>
        <authorList>
            <consortium name="US DOE Joint Genome Institute"/>
            <person name="Lucas S."/>
            <person name="Han J."/>
            <person name="Lapidus A."/>
            <person name="Cheng J.-F."/>
            <person name="Goodwin L."/>
            <person name="Pitluck S."/>
            <person name="Peters L."/>
            <person name="Mikhailova N."/>
            <person name="Teshima H."/>
            <person name="Detter J.C."/>
            <person name="Han C."/>
            <person name="Tapia R."/>
            <person name="Land M."/>
            <person name="Hauser L."/>
            <person name="Kyrpides N."/>
            <person name="Ivanova N."/>
            <person name="Pagani I."/>
            <person name="Dunn J."/>
            <person name="Taghavi S."/>
            <person name="Francis A."/>
            <person name="van der Lelie D."/>
            <person name="Woyke T."/>
        </authorList>
    </citation>
    <scope>NUCLEOTIDE SEQUENCE [LARGE SCALE GENOMIC DNA]</scope>
    <source>
        <strain evidence="5 6">BC1</strain>
    </source>
</reference>
<keyword evidence="2" id="KW-0808">Transferase</keyword>
<dbReference type="InterPro" id="IPR005551">
    <property type="entry name" value="CitX"/>
</dbReference>
<dbReference type="NCBIfam" id="TIGR03124">
    <property type="entry name" value="citrate_citX"/>
    <property type="match status" value="1"/>
</dbReference>
<evidence type="ECO:0000256" key="2">
    <source>
        <dbReference type="ARBA" id="ARBA00022679"/>
    </source>
</evidence>
<evidence type="ECO:0000313" key="5">
    <source>
        <dbReference type="EMBL" id="AGK99180.1"/>
    </source>
</evidence>
<dbReference type="GO" id="GO:0050519">
    <property type="term" value="F:holo-citrate lyase synthase activity"/>
    <property type="evidence" value="ECO:0007669"/>
    <property type="project" value="UniProtKB-EC"/>
</dbReference>
<dbReference type="HOGENOM" id="CLU_104529_0_0_9"/>
<evidence type="ECO:0000313" key="6">
    <source>
        <dbReference type="Proteomes" id="UP000013523"/>
    </source>
</evidence>
<comment type="catalytic activity">
    <reaction evidence="4">
        <text>apo-[citrate lyase ACP] + 2'-(5''-triphospho-alpha-D-ribosyl)-3'-dephospho-CoA = holo-[citrate lyase ACP] + diphosphate</text>
        <dbReference type="Rhea" id="RHEA:16333"/>
        <dbReference type="Rhea" id="RHEA-COMP:10157"/>
        <dbReference type="Rhea" id="RHEA-COMP:10158"/>
        <dbReference type="ChEBI" id="CHEBI:29999"/>
        <dbReference type="ChEBI" id="CHEBI:33019"/>
        <dbReference type="ChEBI" id="CHEBI:61378"/>
        <dbReference type="ChEBI" id="CHEBI:82683"/>
        <dbReference type="EC" id="2.7.7.61"/>
    </reaction>
</comment>
<dbReference type="Proteomes" id="UP000013523">
    <property type="component" value="Chromosome"/>
</dbReference>
<dbReference type="OrthoDB" id="3196716at2"/>
<dbReference type="AlphaFoldDB" id="R4KHT9"/>
<protein>
    <recommendedName>
        <fullName evidence="1">citrate lyase holo-[acyl-carrier protein] synthase</fullName>
        <ecNumber evidence="1">2.7.7.61</ecNumber>
    </recommendedName>
</protein>
<evidence type="ECO:0000256" key="3">
    <source>
        <dbReference type="ARBA" id="ARBA00022695"/>
    </source>
</evidence>
<dbReference type="EC" id="2.7.7.61" evidence="1"/>
<dbReference type="RefSeq" id="WP_015617451.1">
    <property type="nucleotide sequence ID" value="NC_021182.1"/>
</dbReference>
<organism evidence="5 6">
    <name type="scientific">Clostridium pasteurianum BC1</name>
    <dbReference type="NCBI Taxonomy" id="86416"/>
    <lineage>
        <taxon>Bacteria</taxon>
        <taxon>Bacillati</taxon>
        <taxon>Bacillota</taxon>
        <taxon>Clostridia</taxon>
        <taxon>Eubacteriales</taxon>
        <taxon>Clostridiaceae</taxon>
        <taxon>Clostridium</taxon>
    </lineage>
</organism>